<dbReference type="AlphaFoldDB" id="A0A3P7EMF0"/>
<proteinExistence type="predicted"/>
<keyword evidence="3" id="KW-1185">Reference proteome</keyword>
<dbReference type="Proteomes" id="UP000270924">
    <property type="component" value="Unassembled WGS sequence"/>
</dbReference>
<dbReference type="InParanoid" id="A0A3P7EMF0"/>
<reference evidence="2 3" key="1">
    <citation type="submission" date="2018-11" db="EMBL/GenBank/DDBJ databases">
        <authorList>
            <consortium name="Pathogen Informatics"/>
        </authorList>
    </citation>
    <scope>NUCLEOTIDE SEQUENCE [LARGE SCALE GENOMIC DNA]</scope>
</reference>
<evidence type="ECO:0000256" key="1">
    <source>
        <dbReference type="SAM" id="MobiDB-lite"/>
    </source>
</evidence>
<feature type="compositionally biased region" description="Basic and acidic residues" evidence="1">
    <location>
        <begin position="327"/>
        <end position="344"/>
    </location>
</feature>
<feature type="compositionally biased region" description="Basic and acidic residues" evidence="1">
    <location>
        <begin position="368"/>
        <end position="386"/>
    </location>
</feature>
<dbReference type="EMBL" id="UYWW01010255">
    <property type="protein sequence ID" value="VDM17587.1"/>
    <property type="molecule type" value="Genomic_DNA"/>
</dbReference>
<feature type="compositionally biased region" description="Gly residues" evidence="1">
    <location>
        <begin position="148"/>
        <end position="163"/>
    </location>
</feature>
<dbReference type="OMA" id="GAHQHED"/>
<evidence type="ECO:0000313" key="2">
    <source>
        <dbReference type="EMBL" id="VDM17587.1"/>
    </source>
</evidence>
<feature type="compositionally biased region" description="Basic residues" evidence="1">
    <location>
        <begin position="209"/>
        <end position="237"/>
    </location>
</feature>
<gene>
    <name evidence="2" type="ORF">WBA_LOCUS9793</name>
</gene>
<organism evidence="2 3">
    <name type="scientific">Wuchereria bancrofti</name>
    <dbReference type="NCBI Taxonomy" id="6293"/>
    <lineage>
        <taxon>Eukaryota</taxon>
        <taxon>Metazoa</taxon>
        <taxon>Ecdysozoa</taxon>
        <taxon>Nematoda</taxon>
        <taxon>Chromadorea</taxon>
        <taxon>Rhabditida</taxon>
        <taxon>Spirurina</taxon>
        <taxon>Spiruromorpha</taxon>
        <taxon>Filarioidea</taxon>
        <taxon>Onchocercidae</taxon>
        <taxon>Wuchereria</taxon>
    </lineage>
</organism>
<name>A0A3P7EMF0_WUCBA</name>
<accession>A0A3P7EMF0</accession>
<feature type="region of interest" description="Disordered" evidence="1">
    <location>
        <begin position="200"/>
        <end position="416"/>
    </location>
</feature>
<feature type="compositionally biased region" description="Basic and acidic residues" evidence="1">
    <location>
        <begin position="55"/>
        <end position="68"/>
    </location>
</feature>
<sequence>GPGPFFSATGAPPGDRCRSAPTDVTSGPEPPGSRASSGADRHPGTQAPARLPRVPRGEPRAHHLRDVEGVGAAPLLDPGTGTAPLEPARSPAREVPVEGVVGVGHRRHGTGRADGVEGVHGVPAPVEQHREGGARSPVHAEVAVGEQPGAGSGQGGAGEGGDGLEPAVADRLSGVLDAVPVVGHSRERLPHVAVGRLRAGVEHVGPAPRRGRGRRRRAGSPSPCRRRPTGAGRRSRACRASAALLSPVTATVRGGGTRESSPRFPRRRDRRDHGGDQQRGGRGAHQHEDRADPPQAGVVLGGRRDGPGDGEGDREDDGRGEGPPPPRCDHAHHEQGHHAADHLPRLVGPARDVGHRVDLVRVVPAHPPEPRRGAGDGHAEPPREVAEGAAGGAGRGRAGGARGHGHIPMPRRPPRD</sequence>
<feature type="non-terminal residue" evidence="2">
    <location>
        <position position="1"/>
    </location>
</feature>
<feature type="region of interest" description="Disordered" evidence="1">
    <location>
        <begin position="1"/>
        <end position="169"/>
    </location>
</feature>
<feature type="compositionally biased region" description="Gly residues" evidence="1">
    <location>
        <begin position="389"/>
        <end position="402"/>
    </location>
</feature>
<protein>
    <submittedName>
        <fullName evidence="2">Uncharacterized protein</fullName>
    </submittedName>
</protein>
<evidence type="ECO:0000313" key="3">
    <source>
        <dbReference type="Proteomes" id="UP000270924"/>
    </source>
</evidence>